<evidence type="ECO:0000313" key="6">
    <source>
        <dbReference type="EMBL" id="GAG87535.1"/>
    </source>
</evidence>
<dbReference type="Gene3D" id="3.40.50.300">
    <property type="entry name" value="P-loop containing nucleotide triphosphate hydrolases"/>
    <property type="match status" value="1"/>
</dbReference>
<dbReference type="GO" id="GO:0003677">
    <property type="term" value="F:DNA binding"/>
    <property type="evidence" value="ECO:0007669"/>
    <property type="project" value="InterPro"/>
</dbReference>
<keyword evidence="2" id="KW-0378">Hydrolase</keyword>
<dbReference type="GO" id="GO:0043138">
    <property type="term" value="F:3'-5' DNA helicase activity"/>
    <property type="evidence" value="ECO:0007669"/>
    <property type="project" value="TreeGrafter"/>
</dbReference>
<dbReference type="Pfam" id="PF13361">
    <property type="entry name" value="UvrD_C"/>
    <property type="match status" value="1"/>
</dbReference>
<keyword evidence="1" id="KW-0547">Nucleotide-binding</keyword>
<comment type="caution">
    <text evidence="6">The sequence shown here is derived from an EMBL/GenBank/DDBJ whole genome shotgun (WGS) entry which is preliminary data.</text>
</comment>
<evidence type="ECO:0000256" key="4">
    <source>
        <dbReference type="ARBA" id="ARBA00022840"/>
    </source>
</evidence>
<feature type="non-terminal residue" evidence="6">
    <location>
        <position position="1"/>
    </location>
</feature>
<evidence type="ECO:0000256" key="3">
    <source>
        <dbReference type="ARBA" id="ARBA00022806"/>
    </source>
</evidence>
<evidence type="ECO:0000256" key="1">
    <source>
        <dbReference type="ARBA" id="ARBA00022741"/>
    </source>
</evidence>
<dbReference type="PANTHER" id="PTHR11070">
    <property type="entry name" value="UVRD / RECB / PCRA DNA HELICASE FAMILY MEMBER"/>
    <property type="match status" value="1"/>
</dbReference>
<proteinExistence type="predicted"/>
<evidence type="ECO:0000259" key="5">
    <source>
        <dbReference type="Pfam" id="PF13361"/>
    </source>
</evidence>
<dbReference type="InterPro" id="IPR014017">
    <property type="entry name" value="DNA_helicase_UvrD-like_C"/>
</dbReference>
<dbReference type="AlphaFoldDB" id="X1AXP6"/>
<accession>X1AXP6</accession>
<organism evidence="6">
    <name type="scientific">marine sediment metagenome</name>
    <dbReference type="NCBI Taxonomy" id="412755"/>
    <lineage>
        <taxon>unclassified sequences</taxon>
        <taxon>metagenomes</taxon>
        <taxon>ecological metagenomes</taxon>
    </lineage>
</organism>
<dbReference type="Pfam" id="PF21196">
    <property type="entry name" value="PcrA_UvrD_tudor"/>
    <property type="match status" value="1"/>
</dbReference>
<reference evidence="6" key="1">
    <citation type="journal article" date="2014" name="Front. Microbiol.">
        <title>High frequency of phylogenetically diverse reductive dehalogenase-homologous genes in deep subseafloor sedimentary metagenomes.</title>
        <authorList>
            <person name="Kawai M."/>
            <person name="Futagami T."/>
            <person name="Toyoda A."/>
            <person name="Takaki Y."/>
            <person name="Nishi S."/>
            <person name="Hori S."/>
            <person name="Arai W."/>
            <person name="Tsubouchi T."/>
            <person name="Morono Y."/>
            <person name="Uchiyama I."/>
            <person name="Ito T."/>
            <person name="Fujiyama A."/>
            <person name="Inagaki F."/>
            <person name="Takami H."/>
        </authorList>
    </citation>
    <scope>NUCLEOTIDE SEQUENCE</scope>
    <source>
        <strain evidence="6">Expedition CK06-06</strain>
    </source>
</reference>
<keyword evidence="3" id="KW-0347">Helicase</keyword>
<dbReference type="GO" id="GO:0000725">
    <property type="term" value="P:recombinational repair"/>
    <property type="evidence" value="ECO:0007669"/>
    <property type="project" value="TreeGrafter"/>
</dbReference>
<dbReference type="GO" id="GO:0016787">
    <property type="term" value="F:hydrolase activity"/>
    <property type="evidence" value="ECO:0007669"/>
    <property type="project" value="UniProtKB-KW"/>
</dbReference>
<dbReference type="InterPro" id="IPR000212">
    <property type="entry name" value="DNA_helicase_UvrD/REP"/>
</dbReference>
<feature type="domain" description="UvrD-like helicase C-terminal" evidence="5">
    <location>
        <begin position="1"/>
        <end position="54"/>
    </location>
</feature>
<evidence type="ECO:0000256" key="2">
    <source>
        <dbReference type="ARBA" id="ARBA00022801"/>
    </source>
</evidence>
<protein>
    <recommendedName>
        <fullName evidence="5">UvrD-like helicase C-terminal domain-containing protein</fullName>
    </recommendedName>
</protein>
<keyword evidence="4" id="KW-0067">ATP-binding</keyword>
<dbReference type="PANTHER" id="PTHR11070:SF2">
    <property type="entry name" value="ATP-DEPENDENT DNA HELICASE SRS2"/>
    <property type="match status" value="1"/>
</dbReference>
<dbReference type="EMBL" id="BART01015677">
    <property type="protein sequence ID" value="GAG87535.1"/>
    <property type="molecule type" value="Genomic_DNA"/>
</dbReference>
<gene>
    <name evidence="6" type="ORF">S01H4_30385</name>
</gene>
<dbReference type="GO" id="GO:0005524">
    <property type="term" value="F:ATP binding"/>
    <property type="evidence" value="ECO:0007669"/>
    <property type="project" value="UniProtKB-KW"/>
</dbReference>
<sequence>QAKGLEFPVVFIVGMEDGILPHFKSFDDPAQMEEERRLCYVGITRAEQRVYLIHAFRRSLMGRTVVNKPSRFLDDIPQHLISGGGLWQGEESQIAAAIYSRNKPPAPSPTTSELRAGSHVRHAQFGDGVVVSCQPVKDDVEVVVAFNEVGVKKLLLSFAHLEKVN</sequence>
<name>X1AXP6_9ZZZZ</name>
<dbReference type="SUPFAM" id="SSF52540">
    <property type="entry name" value="P-loop containing nucleoside triphosphate hydrolases"/>
    <property type="match status" value="1"/>
</dbReference>
<dbReference type="InterPro" id="IPR027417">
    <property type="entry name" value="P-loop_NTPase"/>
</dbReference>